<dbReference type="CDD" id="cd03190">
    <property type="entry name" value="GST_C_Omega_like"/>
    <property type="match status" value="1"/>
</dbReference>
<dbReference type="GO" id="GO:0005737">
    <property type="term" value="C:cytoplasm"/>
    <property type="evidence" value="ECO:0007669"/>
    <property type="project" value="TreeGrafter"/>
</dbReference>
<dbReference type="InterPro" id="IPR010987">
    <property type="entry name" value="Glutathione-S-Trfase_C-like"/>
</dbReference>
<evidence type="ECO:0000313" key="6">
    <source>
        <dbReference type="Proteomes" id="UP000767446"/>
    </source>
</evidence>
<dbReference type="SUPFAM" id="SSF52833">
    <property type="entry name" value="Thioredoxin-like"/>
    <property type="match status" value="1"/>
</dbReference>
<accession>A0A941JNR0</accession>
<organism evidence="5 6">
    <name type="scientific">Gomphosphaeria aponina SAG 52.96 = DSM 107014</name>
    <dbReference type="NCBI Taxonomy" id="1521640"/>
    <lineage>
        <taxon>Bacteria</taxon>
        <taxon>Bacillati</taxon>
        <taxon>Cyanobacteriota</taxon>
        <taxon>Cyanophyceae</taxon>
        <taxon>Oscillatoriophycideae</taxon>
        <taxon>Chroococcales</taxon>
        <taxon>Gomphosphaeriaceae</taxon>
        <taxon>Gomphosphaeria</taxon>
    </lineage>
</organism>
<dbReference type="Gene3D" id="1.20.1050.10">
    <property type="match status" value="1"/>
</dbReference>
<evidence type="ECO:0000313" key="5">
    <source>
        <dbReference type="EMBL" id="MBR8826558.1"/>
    </source>
</evidence>
<feature type="binding site" evidence="2">
    <location>
        <begin position="142"/>
        <end position="143"/>
    </location>
    <ligand>
        <name>glutathione</name>
        <dbReference type="ChEBI" id="CHEBI:57925"/>
    </ligand>
</feature>
<dbReference type="EMBL" id="JADQBC010000005">
    <property type="protein sequence ID" value="MBR8826558.1"/>
    <property type="molecule type" value="Genomic_DNA"/>
</dbReference>
<dbReference type="PROSITE" id="PS50405">
    <property type="entry name" value="GST_CTER"/>
    <property type="match status" value="1"/>
</dbReference>
<proteinExistence type="predicted"/>
<sequence length="322" mass="37251">MATGMMIEGKWQKEGYQKDPKGRFLRNPTTFRNWITADGASGFKAEANRYHLYVSYACPWAHRTLIMRQLKGLEKAISISIVHPLMAEEGWEFADYPGTIPDSVNNKKYLRDVYAHSDNKYTGRVTVPVLWDKQTNTIVNNESREIMRMLDLEFAEVAANEVNFCPENLREEIDKTIDAIYHPINNGVYRAGFAISQEAYDEAVTELFAALDHWEKVLGKQRYLCGDILTEADFCLFTTLLRFDPVYYVHFKCNMRHLGDYPDLGNYVRDIYQHPGVKETCNFDQIKRHYYTSHPHINPSGIIPAGPMINFDEPHNRHLITA</sequence>
<feature type="binding site" evidence="2">
    <location>
        <begin position="124"/>
        <end position="127"/>
    </location>
    <ligand>
        <name>glutathione</name>
        <dbReference type="ChEBI" id="CHEBI:57925"/>
    </ligand>
</feature>
<feature type="site" description="Lowers pKa of active site Cys" evidence="3">
    <location>
        <position position="247"/>
    </location>
</feature>
<dbReference type="PIRSF" id="PIRSF015753">
    <property type="entry name" value="GST"/>
    <property type="match status" value="1"/>
</dbReference>
<dbReference type="SFLD" id="SFLDG01148">
    <property type="entry name" value="Xi_(cytGST)"/>
    <property type="match status" value="1"/>
</dbReference>
<feature type="domain" description="GST C-terminal" evidence="4">
    <location>
        <begin position="166"/>
        <end position="290"/>
    </location>
</feature>
<dbReference type="SFLD" id="SFLDG01206">
    <property type="entry name" value="Xi.1"/>
    <property type="match status" value="1"/>
</dbReference>
<evidence type="ECO:0000256" key="1">
    <source>
        <dbReference type="PIRSR" id="PIRSR015753-1"/>
    </source>
</evidence>
<dbReference type="InterPro" id="IPR036282">
    <property type="entry name" value="Glutathione-S-Trfase_C_sf"/>
</dbReference>
<feature type="active site" description="Proton donor/acceptor" evidence="1">
    <location>
        <position position="189"/>
    </location>
</feature>
<dbReference type="Pfam" id="PF13410">
    <property type="entry name" value="GST_C_2"/>
    <property type="match status" value="1"/>
</dbReference>
<dbReference type="Gene3D" id="3.40.30.10">
    <property type="entry name" value="Glutaredoxin"/>
    <property type="match status" value="1"/>
</dbReference>
<dbReference type="InterPro" id="IPR036249">
    <property type="entry name" value="Thioredoxin-like_sf"/>
</dbReference>
<dbReference type="InterPro" id="IPR016639">
    <property type="entry name" value="GST_Omega/GSH"/>
</dbReference>
<dbReference type="PANTHER" id="PTHR32419">
    <property type="entry name" value="GLUTATHIONYL-HYDROQUINONE REDUCTASE"/>
    <property type="match status" value="1"/>
</dbReference>
<dbReference type="SUPFAM" id="SSF47616">
    <property type="entry name" value="GST C-terminal domain-like"/>
    <property type="match status" value="1"/>
</dbReference>
<protein>
    <submittedName>
        <fullName evidence="5">Glutathione S-transferase family protein</fullName>
    </submittedName>
</protein>
<dbReference type="Proteomes" id="UP000767446">
    <property type="component" value="Unassembled WGS sequence"/>
</dbReference>
<dbReference type="InterPro" id="IPR040079">
    <property type="entry name" value="Glutathione_S-Trfase"/>
</dbReference>
<dbReference type="InterPro" id="IPR004045">
    <property type="entry name" value="Glutathione_S-Trfase_N"/>
</dbReference>
<dbReference type="PANTHER" id="PTHR32419:SF6">
    <property type="entry name" value="GLUTATHIONE S-TRANSFERASE OMEGA-LIKE 1-RELATED"/>
    <property type="match status" value="1"/>
</dbReference>
<gene>
    <name evidence="5" type="ORF">DSM107014_01410</name>
</gene>
<feature type="binding site" evidence="2">
    <location>
        <position position="91"/>
    </location>
    <ligand>
        <name>glutathione</name>
        <dbReference type="ChEBI" id="CHEBI:57925"/>
    </ligand>
</feature>
<name>A0A941JNR0_9CHRO</name>
<reference evidence="5" key="1">
    <citation type="submission" date="2021-02" db="EMBL/GenBank/DDBJ databases">
        <title>Metagenome analyses of Stigonema ocellatum DSM 106950, Chlorogloea purpurea SAG 13.99 and Gomphosphaeria aponina DSM 107014.</title>
        <authorList>
            <person name="Marter P."/>
            <person name="Huang S."/>
        </authorList>
    </citation>
    <scope>NUCLEOTIDE SEQUENCE</scope>
    <source>
        <strain evidence="5">JP213</strain>
    </source>
</reference>
<evidence type="ECO:0000259" key="4">
    <source>
        <dbReference type="PROSITE" id="PS50405"/>
    </source>
</evidence>
<dbReference type="Pfam" id="PF13409">
    <property type="entry name" value="GST_N_2"/>
    <property type="match status" value="1"/>
</dbReference>
<feature type="active site" description="Nucleophile" evidence="1">
    <location>
        <position position="58"/>
    </location>
</feature>
<dbReference type="FunFam" id="3.40.30.10:FF:000058">
    <property type="entry name" value="Glutathione S-transferase, omega"/>
    <property type="match status" value="1"/>
</dbReference>
<dbReference type="SFLD" id="SFLDS00019">
    <property type="entry name" value="Glutathione_Transferase_(cytos"/>
    <property type="match status" value="1"/>
</dbReference>
<evidence type="ECO:0000256" key="3">
    <source>
        <dbReference type="PIRSR" id="PIRSR015753-3"/>
    </source>
</evidence>
<comment type="caution">
    <text evidence="5">The sequence shown here is derived from an EMBL/GenBank/DDBJ whole genome shotgun (WGS) entry which is preliminary data.</text>
</comment>
<feature type="site" description="Lowers pKa of active site Cys" evidence="3">
    <location>
        <position position="290"/>
    </location>
</feature>
<dbReference type="GO" id="GO:0004364">
    <property type="term" value="F:glutathione transferase activity"/>
    <property type="evidence" value="ECO:0007669"/>
    <property type="project" value="InterPro"/>
</dbReference>
<dbReference type="AlphaFoldDB" id="A0A941JNR0"/>
<dbReference type="InterPro" id="IPR047047">
    <property type="entry name" value="GST_Omega-like_C"/>
</dbReference>
<evidence type="ECO:0000256" key="2">
    <source>
        <dbReference type="PIRSR" id="PIRSR015753-2"/>
    </source>
</evidence>